<keyword evidence="3" id="KW-0274">FAD</keyword>
<dbReference type="AlphaFoldDB" id="A0A846U0B5"/>
<evidence type="ECO:0000313" key="6">
    <source>
        <dbReference type="Proteomes" id="UP000584587"/>
    </source>
</evidence>
<dbReference type="GO" id="GO:0004791">
    <property type="term" value="F:thioredoxin-disulfide reductase (NADPH) activity"/>
    <property type="evidence" value="ECO:0007669"/>
    <property type="project" value="UniProtKB-UniRule"/>
</dbReference>
<dbReference type="GO" id="GO:0019430">
    <property type="term" value="P:removal of superoxide radicals"/>
    <property type="evidence" value="ECO:0007669"/>
    <property type="project" value="UniProtKB-UniRule"/>
</dbReference>
<reference evidence="5 6" key="1">
    <citation type="submission" date="2020-04" db="EMBL/GenBank/DDBJ databases">
        <title>Complete genome sequence of Spiroplasma platyhelix ATCC 51748, an insect isolate.</title>
        <authorList>
            <person name="Green E.A."/>
            <person name="Klassen J.L."/>
        </authorList>
    </citation>
    <scope>NUCLEOTIDE SEQUENCE [LARGE SCALE GENOMIC DNA]</scope>
    <source>
        <strain evidence="5 6">PALS-1</strain>
    </source>
</reference>
<sequence length="316" mass="34676">MKSNIKATDNYDLIIIGAGPAGMTAAIYAQRANLKTVIIEKALPGGKMTRTSEVENYPGFDFIDGQTLASKMHEQIEKLNVEVIYDEVVSIDDDINHTSKTVNLLGNKKLTAKAVIVATGTVEKKIGVPGEDEYYGKGVSYCGVCDGFLFKDKTITVVGGGYAACEESLYLTRMTNNLNLIHRREGFRADDKTVARVKNHPNINMHVNYRVVEVLGDLDKVVGLKIENTETKEVSEIKTDALFPYIGSDPISEFVRHLGVCDEEGYILVDDTCQTKIPGLFAAGDVIKKNLRQIVTATNDGAIAAQYIINYIDNVN</sequence>
<keyword evidence="3" id="KW-0676">Redox-active center</keyword>
<feature type="domain" description="FAD/NAD(P)-binding" evidence="4">
    <location>
        <begin position="11"/>
        <end position="301"/>
    </location>
</feature>
<dbReference type="PANTHER" id="PTHR48105">
    <property type="entry name" value="THIOREDOXIN REDUCTASE 1-RELATED-RELATED"/>
    <property type="match status" value="1"/>
</dbReference>
<dbReference type="RefSeq" id="WP_168104935.1">
    <property type="nucleotide sequence ID" value="NZ_CP051215.1"/>
</dbReference>
<evidence type="ECO:0000256" key="1">
    <source>
        <dbReference type="ARBA" id="ARBA00022630"/>
    </source>
</evidence>
<keyword evidence="2 3" id="KW-0560">Oxidoreductase</keyword>
<protein>
    <recommendedName>
        <fullName evidence="3">Thioredoxin reductase</fullName>
        <ecNumber evidence="3">1.8.1.9</ecNumber>
    </recommendedName>
</protein>
<comment type="subunit">
    <text evidence="3">Homodimer.</text>
</comment>
<comment type="similarity">
    <text evidence="3">Belongs to the class-II pyridine nucleotide-disulfide oxidoreductase family.</text>
</comment>
<dbReference type="Proteomes" id="UP000584587">
    <property type="component" value="Unassembled WGS sequence"/>
</dbReference>
<comment type="catalytic activity">
    <reaction evidence="3">
        <text>[thioredoxin]-dithiol + NADP(+) = [thioredoxin]-disulfide + NADPH + H(+)</text>
        <dbReference type="Rhea" id="RHEA:20345"/>
        <dbReference type="Rhea" id="RHEA-COMP:10698"/>
        <dbReference type="Rhea" id="RHEA-COMP:10700"/>
        <dbReference type="ChEBI" id="CHEBI:15378"/>
        <dbReference type="ChEBI" id="CHEBI:29950"/>
        <dbReference type="ChEBI" id="CHEBI:50058"/>
        <dbReference type="ChEBI" id="CHEBI:57783"/>
        <dbReference type="ChEBI" id="CHEBI:58349"/>
        <dbReference type="EC" id="1.8.1.9"/>
    </reaction>
</comment>
<name>A0A846U0B5_9MOLU</name>
<evidence type="ECO:0000259" key="4">
    <source>
        <dbReference type="Pfam" id="PF07992"/>
    </source>
</evidence>
<proteinExistence type="inferred from homology"/>
<dbReference type="Pfam" id="PF07992">
    <property type="entry name" value="Pyr_redox_2"/>
    <property type="match status" value="1"/>
</dbReference>
<evidence type="ECO:0000313" key="5">
    <source>
        <dbReference type="EMBL" id="NKE38464.1"/>
    </source>
</evidence>
<organism evidence="5 6">
    <name type="scientific">Spiroplasma platyhelix PALS-1</name>
    <dbReference type="NCBI Taxonomy" id="1276218"/>
    <lineage>
        <taxon>Bacteria</taxon>
        <taxon>Bacillati</taxon>
        <taxon>Mycoplasmatota</taxon>
        <taxon>Mollicutes</taxon>
        <taxon>Entomoplasmatales</taxon>
        <taxon>Spiroplasmataceae</taxon>
        <taxon>Spiroplasma</taxon>
    </lineage>
</organism>
<accession>A0A846U0B5</accession>
<keyword evidence="1 3" id="KW-0285">Flavoprotein</keyword>
<dbReference type="Gene3D" id="3.50.50.60">
    <property type="entry name" value="FAD/NAD(P)-binding domain"/>
    <property type="match status" value="2"/>
</dbReference>
<keyword evidence="6" id="KW-1185">Reference proteome</keyword>
<dbReference type="PRINTS" id="PR00368">
    <property type="entry name" value="FADPNR"/>
</dbReference>
<dbReference type="InterPro" id="IPR036188">
    <property type="entry name" value="FAD/NAD-bd_sf"/>
</dbReference>
<comment type="cofactor">
    <cofactor evidence="3">
        <name>FAD</name>
        <dbReference type="ChEBI" id="CHEBI:57692"/>
    </cofactor>
</comment>
<dbReference type="SUPFAM" id="SSF51905">
    <property type="entry name" value="FAD/NAD(P)-binding domain"/>
    <property type="match status" value="1"/>
</dbReference>
<evidence type="ECO:0000256" key="2">
    <source>
        <dbReference type="ARBA" id="ARBA00023002"/>
    </source>
</evidence>
<dbReference type="GO" id="GO:0005737">
    <property type="term" value="C:cytoplasm"/>
    <property type="evidence" value="ECO:0007669"/>
    <property type="project" value="InterPro"/>
</dbReference>
<dbReference type="InterPro" id="IPR005982">
    <property type="entry name" value="Thioredox_Rdtase"/>
</dbReference>
<dbReference type="EC" id="1.8.1.9" evidence="3"/>
<evidence type="ECO:0000256" key="3">
    <source>
        <dbReference type="RuleBase" id="RU003880"/>
    </source>
</evidence>
<gene>
    <name evidence="5" type="primary">trxB</name>
    <name evidence="5" type="ORF">HER12_01695</name>
</gene>
<comment type="caution">
    <text evidence="5">The sequence shown here is derived from an EMBL/GenBank/DDBJ whole genome shotgun (WGS) entry which is preliminary data.</text>
</comment>
<dbReference type="InterPro" id="IPR023753">
    <property type="entry name" value="FAD/NAD-binding_dom"/>
</dbReference>
<dbReference type="EMBL" id="JAAVVK010000001">
    <property type="protein sequence ID" value="NKE38464.1"/>
    <property type="molecule type" value="Genomic_DNA"/>
</dbReference>
<dbReference type="PRINTS" id="PR00469">
    <property type="entry name" value="PNDRDTASEII"/>
</dbReference>
<dbReference type="InterPro" id="IPR050097">
    <property type="entry name" value="Ferredoxin-NADP_redctase_2"/>
</dbReference>
<dbReference type="NCBIfam" id="TIGR01292">
    <property type="entry name" value="TRX_reduct"/>
    <property type="match status" value="1"/>
</dbReference>